<evidence type="ECO:0000313" key="1">
    <source>
        <dbReference type="EnsemblPlants" id="ONIVA08G12060.1"/>
    </source>
</evidence>
<dbReference type="Gramene" id="ONIVA08G12060.1">
    <property type="protein sequence ID" value="ONIVA08G12060.1"/>
    <property type="gene ID" value="ONIVA08G12060"/>
</dbReference>
<organism evidence="1">
    <name type="scientific">Oryza nivara</name>
    <name type="common">Indian wild rice</name>
    <name type="synonym">Oryza sativa f. spontanea</name>
    <dbReference type="NCBI Taxonomy" id="4536"/>
    <lineage>
        <taxon>Eukaryota</taxon>
        <taxon>Viridiplantae</taxon>
        <taxon>Streptophyta</taxon>
        <taxon>Embryophyta</taxon>
        <taxon>Tracheophyta</taxon>
        <taxon>Spermatophyta</taxon>
        <taxon>Magnoliopsida</taxon>
        <taxon>Liliopsida</taxon>
        <taxon>Poales</taxon>
        <taxon>Poaceae</taxon>
        <taxon>BOP clade</taxon>
        <taxon>Oryzoideae</taxon>
        <taxon>Oryzeae</taxon>
        <taxon>Oryzinae</taxon>
        <taxon>Oryza</taxon>
    </lineage>
</organism>
<name>A0A0E0IAJ2_ORYNI</name>
<protein>
    <submittedName>
        <fullName evidence="1">Uncharacterized protein</fullName>
    </submittedName>
</protein>
<accession>A0A0E0IAJ2</accession>
<keyword evidence="2" id="KW-1185">Reference proteome</keyword>
<dbReference type="AlphaFoldDB" id="A0A0E0IAJ2"/>
<dbReference type="Proteomes" id="UP000006591">
    <property type="component" value="Chromosome 8"/>
</dbReference>
<reference evidence="1" key="1">
    <citation type="submission" date="2015-04" db="UniProtKB">
        <authorList>
            <consortium name="EnsemblPlants"/>
        </authorList>
    </citation>
    <scope>IDENTIFICATION</scope>
    <source>
        <strain evidence="1">SL10</strain>
    </source>
</reference>
<proteinExistence type="predicted"/>
<evidence type="ECO:0000313" key="2">
    <source>
        <dbReference type="Proteomes" id="UP000006591"/>
    </source>
</evidence>
<reference evidence="1" key="2">
    <citation type="submission" date="2018-04" db="EMBL/GenBank/DDBJ databases">
        <title>OnivRS2 (Oryza nivara Reference Sequence Version 2).</title>
        <authorList>
            <person name="Zhang J."/>
            <person name="Kudrna D."/>
            <person name="Lee S."/>
            <person name="Talag J."/>
            <person name="Rajasekar S."/>
            <person name="Welchert J."/>
            <person name="Hsing Y.-I."/>
            <person name="Wing R.A."/>
        </authorList>
    </citation>
    <scope>NUCLEOTIDE SEQUENCE [LARGE SCALE GENOMIC DNA]</scope>
    <source>
        <strain evidence="1">SL10</strain>
    </source>
</reference>
<dbReference type="HOGENOM" id="CLU_2744350_0_0_1"/>
<dbReference type="EnsemblPlants" id="ONIVA08G12060.1">
    <property type="protein sequence ID" value="ONIVA08G12060.1"/>
    <property type="gene ID" value="ONIVA08G12060"/>
</dbReference>
<sequence length="71" mass="7976">MLNGFSEVEEFEGSNMSEVFEGNIVLSGDYISWNLASPVPLSASRHKRLWISNPPRRSRGWSGRQTIYGCA</sequence>